<evidence type="ECO:0000259" key="2">
    <source>
        <dbReference type="Pfam" id="PF03732"/>
    </source>
</evidence>
<name>A0AAE1GP87_9NEOP</name>
<dbReference type="Pfam" id="PF03732">
    <property type="entry name" value="Retrotrans_gag"/>
    <property type="match status" value="1"/>
</dbReference>
<accession>A0AAE1GP87</accession>
<keyword evidence="4" id="KW-1185">Reference proteome</keyword>
<proteinExistence type="predicted"/>
<dbReference type="CDD" id="cd00303">
    <property type="entry name" value="retropepsin_like"/>
    <property type="match status" value="1"/>
</dbReference>
<reference evidence="3" key="1">
    <citation type="submission" date="2021-07" db="EMBL/GenBank/DDBJ databases">
        <authorList>
            <person name="Catto M.A."/>
            <person name="Jacobson A."/>
            <person name="Kennedy G."/>
            <person name="Labadie P."/>
            <person name="Hunt B.G."/>
            <person name="Srinivasan R."/>
        </authorList>
    </citation>
    <scope>NUCLEOTIDE SEQUENCE</scope>
    <source>
        <strain evidence="3">PL_HMW_Pooled</strain>
        <tissue evidence="3">Head</tissue>
    </source>
</reference>
<comment type="caution">
    <text evidence="3">The sequence shown here is derived from an EMBL/GenBank/DDBJ whole genome shotgun (WGS) entry which is preliminary data.</text>
</comment>
<protein>
    <submittedName>
        <fullName evidence="3">Activity-regulated cytoskeleton associated protein 2</fullName>
    </submittedName>
</protein>
<dbReference type="PANTHER" id="PTHR33194">
    <property type="entry name" value="ZINC KNUCKLE DOMAINCONTAINING PROTEIN"/>
    <property type="match status" value="1"/>
</dbReference>
<evidence type="ECO:0000313" key="3">
    <source>
        <dbReference type="EMBL" id="KAK3907226.1"/>
    </source>
</evidence>
<organism evidence="3 4">
    <name type="scientific">Frankliniella fusca</name>
    <dbReference type="NCBI Taxonomy" id="407009"/>
    <lineage>
        <taxon>Eukaryota</taxon>
        <taxon>Metazoa</taxon>
        <taxon>Ecdysozoa</taxon>
        <taxon>Arthropoda</taxon>
        <taxon>Hexapoda</taxon>
        <taxon>Insecta</taxon>
        <taxon>Pterygota</taxon>
        <taxon>Neoptera</taxon>
        <taxon>Paraneoptera</taxon>
        <taxon>Thysanoptera</taxon>
        <taxon>Terebrantia</taxon>
        <taxon>Thripoidea</taxon>
        <taxon>Thripidae</taxon>
        <taxon>Frankliniella</taxon>
    </lineage>
</organism>
<reference evidence="3" key="2">
    <citation type="journal article" date="2023" name="BMC Genomics">
        <title>Pest status, molecular evolution, and epigenetic factors derived from the genome assembly of Frankliniella fusca, a thysanopteran phytovirus vector.</title>
        <authorList>
            <person name="Catto M.A."/>
            <person name="Labadie P.E."/>
            <person name="Jacobson A.L."/>
            <person name="Kennedy G.G."/>
            <person name="Srinivasan R."/>
            <person name="Hunt B.G."/>
        </authorList>
    </citation>
    <scope>NUCLEOTIDE SEQUENCE</scope>
    <source>
        <strain evidence="3">PL_HMW_Pooled</strain>
    </source>
</reference>
<feature type="domain" description="Retrotransposon gag" evidence="2">
    <location>
        <begin position="244"/>
        <end position="334"/>
    </location>
</feature>
<evidence type="ECO:0000256" key="1">
    <source>
        <dbReference type="SAM" id="MobiDB-lite"/>
    </source>
</evidence>
<dbReference type="InterPro" id="IPR005162">
    <property type="entry name" value="Retrotrans_gag_dom"/>
</dbReference>
<dbReference type="EMBL" id="JAHWGI010000003">
    <property type="protein sequence ID" value="KAK3907226.1"/>
    <property type="molecule type" value="Genomic_DNA"/>
</dbReference>
<dbReference type="InterPro" id="IPR021109">
    <property type="entry name" value="Peptidase_aspartic_dom_sf"/>
</dbReference>
<sequence>MDIGTLDKAELFFELRLRGQNPNYKYTTRMEMVTSLRALLEAGGEQEYEDLNDATVANEILVIDLKAEEVNLALSAAEGGGVFENPRRIRTLLSHLNRRTNRLVPLAEGDDLRDVRRILKDLKDHVVKFRTMGEGSVYQASSVVVPASTVHSSHHSSSRHTESSSAKSRKSKVKKSSVSDSEDSEDELQRKFKQMLHVSKSLDVAKWNIKFSGSEGSSVLSFIEDVEDKARSLGISCNMIVPAAVELFEGPAKTWYRSIRKEVDGSWSELKHALRREFLPLDYYDILWEEIRARKQGPNESLGIYVANMTGLFQRMEVGRELKDEDKLSIMLKNLAPFYMEKLALTTVRSIRELKELGKVLEVSRQRIEVYDGPKSKVKVMEPDFALKKRVFVNAIEDGEDSRMYLPVEIFGVCYFGLLDCGATRSIIGKRGWNKLSSLKVPLLSTPWAAVKVANQQRCSVIGLVEFCITLENRTRVVSFLVVPDLPHELILGVDFWRLFGLVPNVNRMTCTLGESDVTQSLYKYDEVCVYEMGAEAEDQIISESSLDEKQKSYLVVTCDLFTKYVWMKPLRVATAQTVIDHLEKDVFLTAGKKLDVMREEVVKRLKAAYERAAKYYNLRRRPVDFQVNEVVYRRNFVKSDAFRGFAKKLAPRFIGPFTIKKKVGYRAYLLIDEDGVEDGPWHVNDLKPATALRDED</sequence>
<dbReference type="PANTHER" id="PTHR33194:SF4">
    <property type="entry name" value="CCHC-TYPE DOMAIN-CONTAINING PROTEIN"/>
    <property type="match status" value="1"/>
</dbReference>
<feature type="region of interest" description="Disordered" evidence="1">
    <location>
        <begin position="148"/>
        <end position="186"/>
    </location>
</feature>
<dbReference type="AlphaFoldDB" id="A0AAE1GP87"/>
<dbReference type="Gene3D" id="2.40.70.10">
    <property type="entry name" value="Acid Proteases"/>
    <property type="match status" value="1"/>
</dbReference>
<evidence type="ECO:0000313" key="4">
    <source>
        <dbReference type="Proteomes" id="UP001219518"/>
    </source>
</evidence>
<gene>
    <name evidence="3" type="ORF">KUF71_002916</name>
</gene>
<dbReference type="Proteomes" id="UP001219518">
    <property type="component" value="Unassembled WGS sequence"/>
</dbReference>
<dbReference type="SUPFAM" id="SSF50630">
    <property type="entry name" value="Acid proteases"/>
    <property type="match status" value="1"/>
</dbReference>